<gene>
    <name evidence="3" type="ORF">BB560_002130</name>
</gene>
<organism evidence="3 4">
    <name type="scientific">Smittium megazygosporum</name>
    <dbReference type="NCBI Taxonomy" id="133381"/>
    <lineage>
        <taxon>Eukaryota</taxon>
        <taxon>Fungi</taxon>
        <taxon>Fungi incertae sedis</taxon>
        <taxon>Zoopagomycota</taxon>
        <taxon>Kickxellomycotina</taxon>
        <taxon>Harpellomycetes</taxon>
        <taxon>Harpellales</taxon>
        <taxon>Legeriomycetaceae</taxon>
        <taxon>Smittium</taxon>
    </lineage>
</organism>
<proteinExistence type="predicted"/>
<feature type="compositionally biased region" description="Low complexity" evidence="1">
    <location>
        <begin position="53"/>
        <end position="65"/>
    </location>
</feature>
<feature type="region of interest" description="Disordered" evidence="1">
    <location>
        <begin position="53"/>
        <end position="72"/>
    </location>
</feature>
<dbReference type="Proteomes" id="UP000245609">
    <property type="component" value="Unassembled WGS sequence"/>
</dbReference>
<keyword evidence="4" id="KW-1185">Reference proteome</keyword>
<dbReference type="AlphaFoldDB" id="A0A2T9ZFL5"/>
<comment type="caution">
    <text evidence="3">The sequence shown here is derived from an EMBL/GenBank/DDBJ whole genome shotgun (WGS) entry which is preliminary data.</text>
</comment>
<keyword evidence="2" id="KW-1133">Transmembrane helix</keyword>
<keyword evidence="2" id="KW-0472">Membrane</keyword>
<evidence type="ECO:0000256" key="2">
    <source>
        <dbReference type="SAM" id="Phobius"/>
    </source>
</evidence>
<evidence type="ECO:0000313" key="4">
    <source>
        <dbReference type="Proteomes" id="UP000245609"/>
    </source>
</evidence>
<dbReference type="EMBL" id="MBFS01000240">
    <property type="protein sequence ID" value="PVV03392.1"/>
    <property type="molecule type" value="Genomic_DNA"/>
</dbReference>
<evidence type="ECO:0000256" key="1">
    <source>
        <dbReference type="SAM" id="MobiDB-lite"/>
    </source>
</evidence>
<accession>A0A2T9ZFL5</accession>
<feature type="transmembrane region" description="Helical" evidence="2">
    <location>
        <begin position="112"/>
        <end position="129"/>
    </location>
</feature>
<dbReference type="OrthoDB" id="2555959at2759"/>
<protein>
    <submittedName>
        <fullName evidence="3">Uncharacterized protein</fullName>
    </submittedName>
</protein>
<name>A0A2T9ZFL5_9FUNG</name>
<evidence type="ECO:0000313" key="3">
    <source>
        <dbReference type="EMBL" id="PVV03392.1"/>
    </source>
</evidence>
<keyword evidence="2" id="KW-0812">Transmembrane</keyword>
<sequence>MYSTYFGLRPLFKPLANFQSFGFVPSASLLAKSSTHLLYSPTLNTVSLASRFSSKSSSNKNPPSKYTIKTSKRIPEPGVTLKPESLTSQGTPKKSSRSIWLIYKSIAPKYRIFINLGLMMFAFFGLYISDFLEKRFEPTKSDPSRGSNTLQLPIGTISKLEEKSKTQS</sequence>
<reference evidence="3 4" key="1">
    <citation type="journal article" date="2018" name="MBio">
        <title>Comparative Genomics Reveals the Core Gene Toolbox for the Fungus-Insect Symbiosis.</title>
        <authorList>
            <person name="Wang Y."/>
            <person name="Stata M."/>
            <person name="Wang W."/>
            <person name="Stajich J.E."/>
            <person name="White M.M."/>
            <person name="Moncalvo J.M."/>
        </authorList>
    </citation>
    <scope>NUCLEOTIDE SEQUENCE [LARGE SCALE GENOMIC DNA]</scope>
    <source>
        <strain evidence="3 4">SC-DP-2</strain>
    </source>
</reference>